<dbReference type="VEuPathDB" id="VectorBase:LDEU010669"/>
<evidence type="ECO:0000313" key="5">
    <source>
        <dbReference type="EMBL" id="RWS21371.1"/>
    </source>
</evidence>
<proteinExistence type="predicted"/>
<dbReference type="PANTHER" id="PTHR45681">
    <property type="entry name" value="POLYKETIDE SYNTHASE 44-RELATED"/>
    <property type="match status" value="1"/>
</dbReference>
<dbReference type="SUPFAM" id="SSF47336">
    <property type="entry name" value="ACP-like"/>
    <property type="match status" value="1"/>
</dbReference>
<dbReference type="InterPro" id="IPR036736">
    <property type="entry name" value="ACP-like_sf"/>
</dbReference>
<name>A0A443S1M0_9ACAR</name>
<dbReference type="Gene3D" id="1.10.1200.10">
    <property type="entry name" value="ACP-like"/>
    <property type="match status" value="1"/>
</dbReference>
<dbReference type="SUPFAM" id="SSF53335">
    <property type="entry name" value="S-adenosyl-L-methionine-dependent methyltransferases"/>
    <property type="match status" value="1"/>
</dbReference>
<dbReference type="InterPro" id="IPR009081">
    <property type="entry name" value="PP-bd_ACP"/>
</dbReference>
<dbReference type="InterPro" id="IPR020806">
    <property type="entry name" value="PKS_PP-bd"/>
</dbReference>
<protein>
    <submittedName>
        <fullName evidence="5">Type I polyketide synthase-like protein</fullName>
    </submittedName>
</protein>
<evidence type="ECO:0000256" key="2">
    <source>
        <dbReference type="ARBA" id="ARBA00022553"/>
    </source>
</evidence>
<dbReference type="AlphaFoldDB" id="A0A443S1M0"/>
<evidence type="ECO:0000256" key="1">
    <source>
        <dbReference type="ARBA" id="ARBA00022450"/>
    </source>
</evidence>
<dbReference type="PROSITE" id="PS50075">
    <property type="entry name" value="CARRIER"/>
    <property type="match status" value="1"/>
</dbReference>
<dbReference type="InterPro" id="IPR050444">
    <property type="entry name" value="Polyketide_Synthase"/>
</dbReference>
<feature type="domain" description="Carrier" evidence="4">
    <location>
        <begin position="498"/>
        <end position="572"/>
    </location>
</feature>
<dbReference type="PANTHER" id="PTHR45681:SF6">
    <property type="entry name" value="POLYKETIDE SYNTHASE 37"/>
    <property type="match status" value="1"/>
</dbReference>
<reference evidence="5 6" key="1">
    <citation type="journal article" date="2018" name="Gigascience">
        <title>Genomes of trombidid mites reveal novel predicted allergens and laterally-transferred genes associated with secondary metabolism.</title>
        <authorList>
            <person name="Dong X."/>
            <person name="Chaisiri K."/>
            <person name="Xia D."/>
            <person name="Armstrong S.D."/>
            <person name="Fang Y."/>
            <person name="Donnelly M.J."/>
            <person name="Kadowaki T."/>
            <person name="McGarry J.W."/>
            <person name="Darby A.C."/>
            <person name="Makepeace B.L."/>
        </authorList>
    </citation>
    <scope>NUCLEOTIDE SEQUENCE [LARGE SCALE GENOMIC DNA]</scope>
    <source>
        <strain evidence="5">UoL-UT</strain>
    </source>
</reference>
<comment type="caution">
    <text evidence="5">The sequence shown here is derived from an EMBL/GenBank/DDBJ whole genome shotgun (WGS) entry which is preliminary data.</text>
</comment>
<dbReference type="Proteomes" id="UP000288716">
    <property type="component" value="Unassembled WGS sequence"/>
</dbReference>
<dbReference type="InterPro" id="IPR029063">
    <property type="entry name" value="SAM-dependent_MTases_sf"/>
</dbReference>
<keyword evidence="1" id="KW-0596">Phosphopantetheine</keyword>
<dbReference type="Pfam" id="PF13489">
    <property type="entry name" value="Methyltransf_23"/>
    <property type="match status" value="1"/>
</dbReference>
<keyword evidence="3" id="KW-0808">Transferase</keyword>
<dbReference type="STRING" id="299467.A0A443S1M0"/>
<dbReference type="OrthoDB" id="6133898at2759"/>
<dbReference type="SMART" id="SM00823">
    <property type="entry name" value="PKS_PP"/>
    <property type="match status" value="1"/>
</dbReference>
<organism evidence="5 6">
    <name type="scientific">Leptotrombidium deliense</name>
    <dbReference type="NCBI Taxonomy" id="299467"/>
    <lineage>
        <taxon>Eukaryota</taxon>
        <taxon>Metazoa</taxon>
        <taxon>Ecdysozoa</taxon>
        <taxon>Arthropoda</taxon>
        <taxon>Chelicerata</taxon>
        <taxon>Arachnida</taxon>
        <taxon>Acari</taxon>
        <taxon>Acariformes</taxon>
        <taxon>Trombidiformes</taxon>
        <taxon>Prostigmata</taxon>
        <taxon>Anystina</taxon>
        <taxon>Parasitengona</taxon>
        <taxon>Trombiculoidea</taxon>
        <taxon>Trombiculidae</taxon>
        <taxon>Leptotrombidium</taxon>
    </lineage>
</organism>
<dbReference type="Gene3D" id="3.40.50.150">
    <property type="entry name" value="Vaccinia Virus protein VP39"/>
    <property type="match status" value="1"/>
</dbReference>
<keyword evidence="6" id="KW-1185">Reference proteome</keyword>
<evidence type="ECO:0000313" key="6">
    <source>
        <dbReference type="Proteomes" id="UP000288716"/>
    </source>
</evidence>
<accession>A0A443S1M0</accession>
<evidence type="ECO:0000259" key="4">
    <source>
        <dbReference type="PROSITE" id="PS50075"/>
    </source>
</evidence>
<dbReference type="EMBL" id="NCKV01012560">
    <property type="protein sequence ID" value="RWS21371.1"/>
    <property type="molecule type" value="Genomic_DNA"/>
</dbReference>
<evidence type="ECO:0000256" key="3">
    <source>
        <dbReference type="ARBA" id="ARBA00022679"/>
    </source>
</evidence>
<dbReference type="GO" id="GO:0016740">
    <property type="term" value="F:transferase activity"/>
    <property type="evidence" value="ECO:0007669"/>
    <property type="project" value="UniProtKB-KW"/>
</dbReference>
<dbReference type="Pfam" id="PF00550">
    <property type="entry name" value="PP-binding"/>
    <property type="match status" value="1"/>
</dbReference>
<sequence length="654" mass="75614">HVIASKTGVNEALDSFIANGTVDNSLIDNYNEWNYSPSIPLSLFRSVRHWPEERNEEDVEIQTNHMNEKVCVKQLLEKQMLEVRELVHSVDLAPKPAVQDTIDRFAVAYIGRFFRECSFSQYWKVGKSFTTFEFFKLTNIHERYFSLFRAILKHLSKCGIIRSNEIIYDNLPVNFTILIGLNDDRFNEDPDAIAEYGIEAFPNHQDCFKLPLYCMKHFKDVVTGDLSPLTVLYPKGDLGFTSRHEMIGDPMGSIYMRKNIQTIAKYVKKLAKQSNNKIRVLEAGAGLGLITRQLVPKLCKLENVEYWFTDIGNAFVSHAEKLFSPISNRMKFHVFDITKPAAEQGIYEQFDVIVAYNVVHVTESLLQTAGNLCSTLNDTGVMFLLENTKNNIWATLTWGILDGWWFFKDYELRSEVLCTAENWERTLKKLDFQTIYSCPTNEDERRYVEKYMFVCCKENFEKLEDVEGWWEKVELRFEDTLIPKKQDDDEVNKLVKKLNYNEVVVLLKQIWKELLGVDAEDDDIFRDLGGESLLAIQMMFQVRDEIGVDLELAHCYAYPSLKELANFILTLIEQSMSNEHSEEENTSGVETELIETEVSVETSEVSDNENALLMFCGQGAHKDSMFNSLVKDEICMQVFNEAEQILGFDILEEF</sequence>
<gene>
    <name evidence="5" type="ORF">B4U80_11873</name>
</gene>
<feature type="non-terminal residue" evidence="5">
    <location>
        <position position="1"/>
    </location>
</feature>
<dbReference type="GO" id="GO:0031177">
    <property type="term" value="F:phosphopantetheine binding"/>
    <property type="evidence" value="ECO:0007669"/>
    <property type="project" value="InterPro"/>
</dbReference>
<keyword evidence="2" id="KW-0597">Phosphoprotein</keyword>
<feature type="non-terminal residue" evidence="5">
    <location>
        <position position="654"/>
    </location>
</feature>